<evidence type="ECO:0000259" key="4">
    <source>
        <dbReference type="PROSITE" id="PS50112"/>
    </source>
</evidence>
<dbReference type="GO" id="GO:0007165">
    <property type="term" value="P:signal transduction"/>
    <property type="evidence" value="ECO:0007669"/>
    <property type="project" value="UniProtKB-KW"/>
</dbReference>
<dbReference type="KEGG" id="mphy:MCBMB27_05182"/>
<dbReference type="PROSITE" id="PS50192">
    <property type="entry name" value="T_SNARE"/>
    <property type="match status" value="1"/>
</dbReference>
<feature type="domain" description="PAC" evidence="5">
    <location>
        <begin position="83"/>
        <end position="135"/>
    </location>
</feature>
<evidence type="ECO:0000259" key="3">
    <source>
        <dbReference type="PROSITE" id="PS50111"/>
    </source>
</evidence>
<dbReference type="PROSITE" id="PS50112">
    <property type="entry name" value="PAS"/>
    <property type="match status" value="1"/>
</dbReference>
<dbReference type="InterPro" id="IPR013656">
    <property type="entry name" value="PAS_4"/>
</dbReference>
<dbReference type="InterPro" id="IPR000727">
    <property type="entry name" value="T_SNARE_dom"/>
</dbReference>
<gene>
    <name evidence="7" type="ORF">MCBMB27_05182</name>
    <name evidence="8" type="ORF">SAMN05192567_116116</name>
</gene>
<keyword evidence="2" id="KW-0807">Transducer</keyword>
<dbReference type="Pfam" id="PF08448">
    <property type="entry name" value="PAS_4"/>
    <property type="match status" value="1"/>
</dbReference>
<dbReference type="EMBL" id="FOPK01000016">
    <property type="protein sequence ID" value="SFH21004.1"/>
    <property type="molecule type" value="Genomic_DNA"/>
</dbReference>
<name>A0AAE8HU27_9HYPH</name>
<dbReference type="InterPro" id="IPR004089">
    <property type="entry name" value="MCPsignal_dom"/>
</dbReference>
<dbReference type="Gene3D" id="3.30.450.20">
    <property type="entry name" value="PAS domain"/>
    <property type="match status" value="2"/>
</dbReference>
<dbReference type="Pfam" id="PF00015">
    <property type="entry name" value="MCPsignal"/>
    <property type="match status" value="1"/>
</dbReference>
<dbReference type="RefSeq" id="WP_075381552.1">
    <property type="nucleotide sequence ID" value="NZ_CP015367.1"/>
</dbReference>
<sequence>MFEGLRTRNDQAAKLAALSRSLATIEFALDGTILDANENFLAAMGYTLAEIQGRHHSLFVEPAVRESEDYRRFWESLRHGTFESAEYKRLAKGGREVWIQATYNPVLDAGGKPVKIVKFATDITAQKLRTLDLEGQITALHRSQAVIAFSLDGTIVTANPNFLNAVGYELDEIVGRHHSLFVSEAERTSEAYRLFWAALARGEFQSGAFKRTGKGGREIWIQATYNPITDVDGKPIRVVKFATDITAQVHERQQRAAAQRAIGDELDAIGGAVADVTRQADEAVTRVGRVSSDIQSVAIGAEKLSASVDDMNRQVNHAADVAGQAVEQAQRTGQIVTGLSENATQIGDVLGLISGIAAQTNLLALNATIEAARAGAAGRGFAVVATEVKTLAAQTGRATDQIRLQIASTQSATREAVDAIDAIQGTIHTLNTVSSTLAAAVEEQSVVMRAMSGSMQTAAQDVSAISAGMNTIAQASARADRATRQVREASRAFG</sequence>
<evidence type="ECO:0000256" key="1">
    <source>
        <dbReference type="ARBA" id="ARBA00029447"/>
    </source>
</evidence>
<dbReference type="Pfam" id="PF08447">
    <property type="entry name" value="PAS_3"/>
    <property type="match status" value="1"/>
</dbReference>
<evidence type="ECO:0000313" key="10">
    <source>
        <dbReference type="Proteomes" id="UP000199140"/>
    </source>
</evidence>
<dbReference type="Gene3D" id="1.10.287.950">
    <property type="entry name" value="Methyl-accepting chemotaxis protein"/>
    <property type="match status" value="1"/>
</dbReference>
<dbReference type="SMART" id="SM00283">
    <property type="entry name" value="MA"/>
    <property type="match status" value="1"/>
</dbReference>
<dbReference type="SMART" id="SM00091">
    <property type="entry name" value="PAS"/>
    <property type="match status" value="2"/>
</dbReference>
<dbReference type="InterPro" id="IPR013655">
    <property type="entry name" value="PAS_fold_3"/>
</dbReference>
<dbReference type="PANTHER" id="PTHR24422">
    <property type="entry name" value="CHEMOTAXIS PROTEIN METHYLTRANSFERASE"/>
    <property type="match status" value="1"/>
</dbReference>
<dbReference type="InterPro" id="IPR035965">
    <property type="entry name" value="PAS-like_dom_sf"/>
</dbReference>
<evidence type="ECO:0000259" key="5">
    <source>
        <dbReference type="PROSITE" id="PS50113"/>
    </source>
</evidence>
<dbReference type="NCBIfam" id="TIGR00229">
    <property type="entry name" value="sensory_box"/>
    <property type="match status" value="2"/>
</dbReference>
<dbReference type="PANTHER" id="PTHR24422:SF10">
    <property type="entry name" value="CHEMOTAXIS PROTEIN METHYLTRANSFERASE 2"/>
    <property type="match status" value="1"/>
</dbReference>
<evidence type="ECO:0000313" key="7">
    <source>
        <dbReference type="EMBL" id="APT34473.1"/>
    </source>
</evidence>
<dbReference type="InterPro" id="IPR050903">
    <property type="entry name" value="Bact_Chemotaxis_MeTrfase"/>
</dbReference>
<dbReference type="InterPro" id="IPR000014">
    <property type="entry name" value="PAS"/>
</dbReference>
<feature type="domain" description="PAS" evidence="4">
    <location>
        <begin position="146"/>
        <end position="202"/>
    </location>
</feature>
<dbReference type="EMBL" id="CP015367">
    <property type="protein sequence ID" value="APT34473.1"/>
    <property type="molecule type" value="Genomic_DNA"/>
</dbReference>
<dbReference type="SMART" id="SM00086">
    <property type="entry name" value="PAC"/>
    <property type="match status" value="2"/>
</dbReference>
<evidence type="ECO:0000313" key="8">
    <source>
        <dbReference type="EMBL" id="SFH21004.1"/>
    </source>
</evidence>
<dbReference type="GO" id="GO:0016020">
    <property type="term" value="C:membrane"/>
    <property type="evidence" value="ECO:0007669"/>
    <property type="project" value="InterPro"/>
</dbReference>
<reference evidence="7 9" key="1">
    <citation type="submission" date="2016-04" db="EMBL/GenBank/DDBJ databases">
        <title>Complete genome sequencing and analysis of CBMB27, Methylobacterium phyllosphaerae isolated from leaf tissues of rice (Oryza sativa L.).</title>
        <authorList>
            <person name="Lee Y."/>
            <person name="Hwangbo K."/>
            <person name="Chung H."/>
            <person name="Yoo J."/>
            <person name="Kim K.Y."/>
            <person name="Sa T.M."/>
            <person name="Um Y."/>
            <person name="Madhaiyan M."/>
        </authorList>
    </citation>
    <scope>NUCLEOTIDE SEQUENCE [LARGE SCALE GENOMIC DNA]</scope>
    <source>
        <strain evidence="7 9">CBMB27</strain>
    </source>
</reference>
<dbReference type="PROSITE" id="PS50111">
    <property type="entry name" value="CHEMOTAXIS_TRANSDUC_2"/>
    <property type="match status" value="1"/>
</dbReference>
<comment type="similarity">
    <text evidence="1">Belongs to the methyl-accepting chemotaxis (MCP) protein family.</text>
</comment>
<evidence type="ECO:0000259" key="6">
    <source>
        <dbReference type="PROSITE" id="PS50192"/>
    </source>
</evidence>
<dbReference type="AlphaFoldDB" id="A0AAE8HU27"/>
<dbReference type="Proteomes" id="UP000185487">
    <property type="component" value="Chromosome"/>
</dbReference>
<evidence type="ECO:0000313" key="9">
    <source>
        <dbReference type="Proteomes" id="UP000185487"/>
    </source>
</evidence>
<dbReference type="CDD" id="cd00130">
    <property type="entry name" value="PAS"/>
    <property type="match status" value="2"/>
</dbReference>
<reference evidence="8 10" key="2">
    <citation type="submission" date="2016-10" db="EMBL/GenBank/DDBJ databases">
        <authorList>
            <person name="Varghese N."/>
            <person name="Submissions S."/>
        </authorList>
    </citation>
    <scope>NUCLEOTIDE SEQUENCE [LARGE SCALE GENOMIC DNA]</scope>
    <source>
        <strain evidence="8 10">CBMB27</strain>
    </source>
</reference>
<dbReference type="SUPFAM" id="SSF58104">
    <property type="entry name" value="Methyl-accepting chemotaxis protein (MCP) signaling domain"/>
    <property type="match status" value="1"/>
</dbReference>
<feature type="domain" description="T-SNARE coiled-coil homology" evidence="6">
    <location>
        <begin position="410"/>
        <end position="472"/>
    </location>
</feature>
<feature type="domain" description="Methyl-accepting transducer" evidence="3">
    <location>
        <begin position="258"/>
        <end position="487"/>
    </location>
</feature>
<organism evidence="8 10">
    <name type="scientific">Methylobacterium phyllosphaerae</name>
    <dbReference type="NCBI Taxonomy" id="418223"/>
    <lineage>
        <taxon>Bacteria</taxon>
        <taxon>Pseudomonadati</taxon>
        <taxon>Pseudomonadota</taxon>
        <taxon>Alphaproteobacteria</taxon>
        <taxon>Hyphomicrobiales</taxon>
        <taxon>Methylobacteriaceae</taxon>
        <taxon>Methylobacterium</taxon>
    </lineage>
</organism>
<proteinExistence type="inferred from homology"/>
<dbReference type="Proteomes" id="UP000199140">
    <property type="component" value="Unassembled WGS sequence"/>
</dbReference>
<dbReference type="InterPro" id="IPR001610">
    <property type="entry name" value="PAC"/>
</dbReference>
<feature type="domain" description="PAC" evidence="5">
    <location>
        <begin position="205"/>
        <end position="257"/>
    </location>
</feature>
<accession>A0AAE8HU27</accession>
<evidence type="ECO:0000256" key="2">
    <source>
        <dbReference type="PROSITE-ProRule" id="PRU00284"/>
    </source>
</evidence>
<protein>
    <submittedName>
        <fullName evidence="7">Methyl-accepting chemotaxis AlkN</fullName>
    </submittedName>
    <submittedName>
        <fullName evidence="8">Methyl-accepting chemotaxis sensory transducer with Pas/Pac sensor</fullName>
    </submittedName>
</protein>
<keyword evidence="9" id="KW-1185">Reference proteome</keyword>
<dbReference type="SUPFAM" id="SSF55785">
    <property type="entry name" value="PYP-like sensor domain (PAS domain)"/>
    <property type="match status" value="2"/>
</dbReference>
<dbReference type="PROSITE" id="PS50113">
    <property type="entry name" value="PAC"/>
    <property type="match status" value="2"/>
</dbReference>
<dbReference type="InterPro" id="IPR000700">
    <property type="entry name" value="PAS-assoc_C"/>
</dbReference>